<sequence length="258" mass="27517">MGGSAAPARRQPEDGREWVDKYLAQTDRPGSAGFAEALGHALFDASYRMMKDERAVQIEAVVAMLASVGGYFCILPVLNALKEAGMAPADIGMLTIQGADGATYHFGDAPNRLLCEHQLSVVSLVFGAAQEHGGKVSMELIHAEMSHVASLVGSPDFMTLDLPATITVDSPRNWLKVALPFVRKAIADAFVTDLRRQGMPEAMLVGAEPPLFMLHRIVGFALQQAIDVGHQALDATTLARIALQCAVRTAKLDPAALA</sequence>
<comment type="caution">
    <text evidence="2">The sequence shown here is derived from an EMBL/GenBank/DDBJ whole genome shotgun (WGS) entry which is preliminary data.</text>
</comment>
<reference evidence="3" key="1">
    <citation type="journal article" date="2019" name="Int. J. Syst. Evol. Microbiol.">
        <title>The Global Catalogue of Microorganisms (GCM) 10K type strain sequencing project: providing services to taxonomists for standard genome sequencing and annotation.</title>
        <authorList>
            <consortium name="The Broad Institute Genomics Platform"/>
            <consortium name="The Broad Institute Genome Sequencing Center for Infectious Disease"/>
            <person name="Wu L."/>
            <person name="Ma J."/>
        </authorList>
    </citation>
    <scope>NUCLEOTIDE SEQUENCE [LARGE SCALE GENOMIC DNA]</scope>
    <source>
        <strain evidence="3">NBRC 102146</strain>
    </source>
</reference>
<protein>
    <submittedName>
        <fullName evidence="2">Uncharacterized protein</fullName>
    </submittedName>
</protein>
<dbReference type="Proteomes" id="UP001156703">
    <property type="component" value="Unassembled WGS sequence"/>
</dbReference>
<keyword evidence="1" id="KW-1133">Transmembrane helix</keyword>
<keyword evidence="1" id="KW-0472">Membrane</keyword>
<proteinExistence type="predicted"/>
<gene>
    <name evidence="2" type="ORF">GCM10007925_10810</name>
</gene>
<organism evidence="2 3">
    <name type="scientific">Sphingomonas astaxanthinifaciens DSM 22298</name>
    <dbReference type="NCBI Taxonomy" id="1123267"/>
    <lineage>
        <taxon>Bacteria</taxon>
        <taxon>Pseudomonadati</taxon>
        <taxon>Pseudomonadota</taxon>
        <taxon>Alphaproteobacteria</taxon>
        <taxon>Sphingomonadales</taxon>
        <taxon>Sphingomonadaceae</taxon>
        <taxon>Sphingomonas</taxon>
    </lineage>
</organism>
<keyword evidence="3" id="KW-1185">Reference proteome</keyword>
<evidence type="ECO:0000256" key="1">
    <source>
        <dbReference type="SAM" id="Phobius"/>
    </source>
</evidence>
<feature type="transmembrane region" description="Helical" evidence="1">
    <location>
        <begin position="58"/>
        <end position="78"/>
    </location>
</feature>
<dbReference type="EMBL" id="BSOO01000008">
    <property type="protein sequence ID" value="GLR47370.1"/>
    <property type="molecule type" value="Genomic_DNA"/>
</dbReference>
<evidence type="ECO:0000313" key="2">
    <source>
        <dbReference type="EMBL" id="GLR47370.1"/>
    </source>
</evidence>
<name>A0ABQ5Z5Q7_9SPHN</name>
<keyword evidence="1" id="KW-0812">Transmembrane</keyword>
<accession>A0ABQ5Z5Q7</accession>
<evidence type="ECO:0000313" key="3">
    <source>
        <dbReference type="Proteomes" id="UP001156703"/>
    </source>
</evidence>
<dbReference type="RefSeq" id="WP_029940119.1">
    <property type="nucleotide sequence ID" value="NZ_BSOO01000008.1"/>
</dbReference>